<dbReference type="Gene3D" id="3.60.15.10">
    <property type="entry name" value="Ribonuclease Z/Hydroxyacylglutathione hydrolase-like"/>
    <property type="match status" value="1"/>
</dbReference>
<dbReference type="PANTHER" id="PTHR36839">
    <property type="entry name" value="METALLO-BETA-LACTAMASE FAMILY PROTEIN (AFU_ORTHOLOGUE AFUA_5G12770)"/>
    <property type="match status" value="1"/>
</dbReference>
<sequence>MDYLICCACGVQYDTRSARSCKICDDPRQYVPPEGQTWTTLREMQLSKKYTNVFHKDKYHSGIISIFTEPQFAIGQRAFLLCAGPVNILWDCITYIDDATVKRIKDLGGISAIAISHPHYYSSSLVWAEAFNCKVYLSLEDKSFLMRTGPAHVLFKGQQLELPSDEFVVAKVGGHFPGSSVLWWKSERKLFISDSISVVPSGVYHENRPNYTASFTFMWSYPNMIPLPPDAVYDIWKAVADFDFEDTHGAFWGKDTRGRSKERVLQSAQLFVTYMGHPKHAIHQEVVKHQNQV</sequence>
<dbReference type="PANTHER" id="PTHR36839:SF1">
    <property type="entry name" value="METALLO-BETA-LACTAMASE FAMILY PROTEIN (AFU_ORTHOLOGUE AFUA_5G12770)"/>
    <property type="match status" value="1"/>
</dbReference>
<dbReference type="Proteomes" id="UP001320420">
    <property type="component" value="Unassembled WGS sequence"/>
</dbReference>
<proteinExistence type="predicted"/>
<dbReference type="AlphaFoldDB" id="A0AAN9UY79"/>
<accession>A0AAN9UY79</accession>
<dbReference type="SUPFAM" id="SSF56281">
    <property type="entry name" value="Metallo-hydrolase/oxidoreductase"/>
    <property type="match status" value="1"/>
</dbReference>
<evidence type="ECO:0000313" key="2">
    <source>
        <dbReference type="Proteomes" id="UP001320420"/>
    </source>
</evidence>
<evidence type="ECO:0008006" key="3">
    <source>
        <dbReference type="Google" id="ProtNLM"/>
    </source>
</evidence>
<keyword evidence="2" id="KW-1185">Reference proteome</keyword>
<dbReference type="EMBL" id="JAKJXP020000001">
    <property type="protein sequence ID" value="KAK7757785.1"/>
    <property type="molecule type" value="Genomic_DNA"/>
</dbReference>
<gene>
    <name evidence="1" type="ORF">SLS62_000163</name>
</gene>
<reference evidence="1 2" key="1">
    <citation type="submission" date="2024-02" db="EMBL/GenBank/DDBJ databases">
        <title>De novo assembly and annotation of 12 fungi associated with fruit tree decline syndrome in Ontario, Canada.</title>
        <authorList>
            <person name="Sulman M."/>
            <person name="Ellouze W."/>
            <person name="Ilyukhin E."/>
        </authorList>
    </citation>
    <scope>NUCLEOTIDE SEQUENCE [LARGE SCALE GENOMIC DNA]</scope>
    <source>
        <strain evidence="1 2">M11/M66-122</strain>
    </source>
</reference>
<name>A0AAN9UY79_9PEZI</name>
<comment type="caution">
    <text evidence="1">The sequence shown here is derived from an EMBL/GenBank/DDBJ whole genome shotgun (WGS) entry which is preliminary data.</text>
</comment>
<organism evidence="1 2">
    <name type="scientific">Diatrype stigma</name>
    <dbReference type="NCBI Taxonomy" id="117547"/>
    <lineage>
        <taxon>Eukaryota</taxon>
        <taxon>Fungi</taxon>
        <taxon>Dikarya</taxon>
        <taxon>Ascomycota</taxon>
        <taxon>Pezizomycotina</taxon>
        <taxon>Sordariomycetes</taxon>
        <taxon>Xylariomycetidae</taxon>
        <taxon>Xylariales</taxon>
        <taxon>Diatrypaceae</taxon>
        <taxon>Diatrype</taxon>
    </lineage>
</organism>
<dbReference type="InterPro" id="IPR036866">
    <property type="entry name" value="RibonucZ/Hydroxyglut_hydro"/>
</dbReference>
<evidence type="ECO:0000313" key="1">
    <source>
        <dbReference type="EMBL" id="KAK7757785.1"/>
    </source>
</evidence>
<protein>
    <recommendedName>
        <fullName evidence="3">Metallo-beta-lactamase domain-containing protein</fullName>
    </recommendedName>
</protein>